<keyword evidence="2" id="KW-1185">Reference proteome</keyword>
<reference evidence="1 2" key="1">
    <citation type="submission" date="2020-01" db="EMBL/GenBank/DDBJ databases">
        <authorList>
            <person name="Kim M.K."/>
        </authorList>
    </citation>
    <scope>NUCLEOTIDE SEQUENCE [LARGE SCALE GENOMIC DNA]</scope>
    <source>
        <strain evidence="1 2">172606-1</strain>
    </source>
</reference>
<dbReference type="EMBL" id="CP048222">
    <property type="protein sequence ID" value="QHT70757.1"/>
    <property type="molecule type" value="Genomic_DNA"/>
</dbReference>
<dbReference type="InterPro" id="IPR010982">
    <property type="entry name" value="Lambda_DNA-bd_dom_sf"/>
</dbReference>
<accession>A0A6C0GS42</accession>
<dbReference type="Gene3D" id="1.10.260.40">
    <property type="entry name" value="lambda repressor-like DNA-binding domains"/>
    <property type="match status" value="1"/>
</dbReference>
<evidence type="ECO:0000313" key="1">
    <source>
        <dbReference type="EMBL" id="QHT70757.1"/>
    </source>
</evidence>
<evidence type="ECO:0000313" key="2">
    <source>
        <dbReference type="Proteomes" id="UP000480178"/>
    </source>
</evidence>
<proteinExistence type="predicted"/>
<dbReference type="AlphaFoldDB" id="A0A6C0GS42"/>
<dbReference type="KEGG" id="rhoz:GXP67_30970"/>
<dbReference type="Proteomes" id="UP000480178">
    <property type="component" value="Chromosome"/>
</dbReference>
<name>A0A6C0GS42_9BACT</name>
<sequence length="67" mass="7773">MKEQLGERLTELREDLSKRTGEKWPMGKVAQATGITQNMIERIEGARVVRWKLTWLCLIFITVKAIT</sequence>
<dbReference type="GO" id="GO:0003677">
    <property type="term" value="F:DNA binding"/>
    <property type="evidence" value="ECO:0007669"/>
    <property type="project" value="InterPro"/>
</dbReference>
<gene>
    <name evidence="1" type="ORF">GXP67_30970</name>
</gene>
<dbReference type="RefSeq" id="WP_162446729.1">
    <property type="nucleotide sequence ID" value="NZ_CP048222.1"/>
</dbReference>
<organism evidence="1 2">
    <name type="scientific">Rhodocytophaga rosea</name>
    <dbReference type="NCBI Taxonomy" id="2704465"/>
    <lineage>
        <taxon>Bacteria</taxon>
        <taxon>Pseudomonadati</taxon>
        <taxon>Bacteroidota</taxon>
        <taxon>Cytophagia</taxon>
        <taxon>Cytophagales</taxon>
        <taxon>Rhodocytophagaceae</taxon>
        <taxon>Rhodocytophaga</taxon>
    </lineage>
</organism>
<protein>
    <submittedName>
        <fullName evidence="1">Uncharacterized protein</fullName>
    </submittedName>
</protein>